<dbReference type="RefSeq" id="WP_011470741.1">
    <property type="nucleotide sequence ID" value="NC_007925.1"/>
</dbReference>
<reference evidence="3" key="1">
    <citation type="submission" date="2006-03" db="EMBL/GenBank/DDBJ databases">
        <title>Complete sequence of Rhodopseudomonas palustris BisB18.</title>
        <authorList>
            <consortium name="US DOE Joint Genome Institute"/>
            <person name="Copeland A."/>
            <person name="Lucas S."/>
            <person name="Lapidus A."/>
            <person name="Barry K."/>
            <person name="Detter J.C."/>
            <person name="Glavina del Rio T."/>
            <person name="Hammon N."/>
            <person name="Israni S."/>
            <person name="Dalin E."/>
            <person name="Tice H."/>
            <person name="Pitluck S."/>
            <person name="Chain P."/>
            <person name="Malfatti S."/>
            <person name="Shin M."/>
            <person name="Vergez L."/>
            <person name="Schmutz J."/>
            <person name="Larimer F."/>
            <person name="Land M."/>
            <person name="Hauser L."/>
            <person name="Pelletier D.A."/>
            <person name="Kyrpides N."/>
            <person name="Anderson I."/>
            <person name="Oda Y."/>
            <person name="Harwood C.S."/>
            <person name="Richardson P."/>
        </authorList>
    </citation>
    <scope>NUCLEOTIDE SEQUENCE [LARGE SCALE GENOMIC DNA]</scope>
    <source>
        <strain evidence="3">BisB18</strain>
    </source>
</reference>
<name>Q21CQ3_RHOPB</name>
<dbReference type="InterPro" id="IPR000073">
    <property type="entry name" value="AB_hydrolase_1"/>
</dbReference>
<dbReference type="Pfam" id="PF00561">
    <property type="entry name" value="Abhydrolase_1"/>
    <property type="match status" value="1"/>
</dbReference>
<accession>Q21CQ3</accession>
<evidence type="ECO:0000256" key="1">
    <source>
        <dbReference type="SAM" id="MobiDB-lite"/>
    </source>
</evidence>
<dbReference type="GO" id="GO:0016787">
    <property type="term" value="F:hydrolase activity"/>
    <property type="evidence" value="ECO:0007669"/>
    <property type="project" value="UniProtKB-KW"/>
</dbReference>
<dbReference type="STRING" id="316056.RPC_0258"/>
<dbReference type="KEGG" id="rpc:RPC_0258"/>
<feature type="region of interest" description="Disordered" evidence="1">
    <location>
        <begin position="1"/>
        <end position="24"/>
    </location>
</feature>
<feature type="domain" description="AB hydrolase-1" evidence="2">
    <location>
        <begin position="56"/>
        <end position="159"/>
    </location>
</feature>
<gene>
    <name evidence="3" type="ordered locus">RPC_0258</name>
</gene>
<keyword evidence="3" id="KW-0378">Hydrolase</keyword>
<protein>
    <submittedName>
        <fullName evidence="3">Alpha/beta hydrolase fold</fullName>
    </submittedName>
</protein>
<evidence type="ECO:0000259" key="2">
    <source>
        <dbReference type="Pfam" id="PF00561"/>
    </source>
</evidence>
<dbReference type="SUPFAM" id="SSF53474">
    <property type="entry name" value="alpha/beta-Hydrolases"/>
    <property type="match status" value="1"/>
</dbReference>
<proteinExistence type="predicted"/>
<dbReference type="ESTHER" id="rhopb-q21cq3">
    <property type="family name" value="6_AlphaBeta_hydrolase"/>
</dbReference>
<dbReference type="HOGENOM" id="CLU_020336_13_4_5"/>
<dbReference type="PANTHER" id="PTHR46438:SF2">
    <property type="entry name" value="ALPHA_BETA-HYDROLASES SUPERFAMILY PROTEIN"/>
    <property type="match status" value="1"/>
</dbReference>
<evidence type="ECO:0000313" key="3">
    <source>
        <dbReference type="EMBL" id="ABD85833.1"/>
    </source>
</evidence>
<dbReference type="EMBL" id="CP000301">
    <property type="protein sequence ID" value="ABD85833.1"/>
    <property type="molecule type" value="Genomic_DNA"/>
</dbReference>
<dbReference type="eggNOG" id="COG0596">
    <property type="taxonomic scope" value="Bacteria"/>
</dbReference>
<organism evidence="3">
    <name type="scientific">Rhodopseudomonas palustris (strain BisB18)</name>
    <dbReference type="NCBI Taxonomy" id="316056"/>
    <lineage>
        <taxon>Bacteria</taxon>
        <taxon>Pseudomonadati</taxon>
        <taxon>Pseudomonadota</taxon>
        <taxon>Alphaproteobacteria</taxon>
        <taxon>Hyphomicrobiales</taxon>
        <taxon>Nitrobacteraceae</taxon>
        <taxon>Rhodopseudomonas</taxon>
    </lineage>
</organism>
<dbReference type="OrthoDB" id="9808398at2"/>
<dbReference type="Gene3D" id="3.40.50.1820">
    <property type="entry name" value="alpha/beta hydrolase"/>
    <property type="match status" value="1"/>
</dbReference>
<sequence length="329" mass="35957">MSETTALREAGAAKTGHTGPNLANPLSGLRTDIVSVAGRIATYAAGPEGDGDSATPLLLIHSINAAGSAFEVKPLYDFYAGRRRVYALDLPGFGQSERSDHDYTARTMTDAIHAAVEKLRDSHGGAPVDALALSLSCEFLARAAVETPDAFRSLGFISPTGFEGKARDDATHSTLGKRWLLDGLKATSWKRGVFGLLTLRPVMRKFLESAWGSKKIDEPLLDYDYITAHQPGAEHAAFYFVAGYMFSKDILRIYQALKVPVWMSHGTKGSFTDYRHKKRVTNRLNWTIDIFETGAFPHFEVLGQVTDAYDAFLAKLGQVSRRVVVPSAI</sequence>
<dbReference type="AlphaFoldDB" id="Q21CQ3"/>
<dbReference type="InterPro" id="IPR029058">
    <property type="entry name" value="AB_hydrolase_fold"/>
</dbReference>
<dbReference type="PANTHER" id="PTHR46438">
    <property type="entry name" value="ALPHA/BETA-HYDROLASES SUPERFAMILY PROTEIN"/>
    <property type="match status" value="1"/>
</dbReference>